<dbReference type="Gene3D" id="3.90.245.10">
    <property type="entry name" value="Ribonucleoside hydrolase-like"/>
    <property type="match status" value="1"/>
</dbReference>
<dbReference type="OrthoDB" id="9797882at2"/>
<dbReference type="InterPro" id="IPR023186">
    <property type="entry name" value="IUNH"/>
</dbReference>
<dbReference type="GO" id="GO:0006152">
    <property type="term" value="P:purine nucleoside catabolic process"/>
    <property type="evidence" value="ECO:0007669"/>
    <property type="project" value="TreeGrafter"/>
</dbReference>
<evidence type="ECO:0000256" key="2">
    <source>
        <dbReference type="ARBA" id="ARBA00023295"/>
    </source>
</evidence>
<gene>
    <name evidence="4" type="ORF">D9V34_14175</name>
</gene>
<feature type="domain" description="Inosine/uridine-preferring nucleoside hydrolase" evidence="3">
    <location>
        <begin position="7"/>
        <end position="278"/>
    </location>
</feature>
<dbReference type="InterPro" id="IPR001910">
    <property type="entry name" value="Inosine/uridine_hydrolase_dom"/>
</dbReference>
<dbReference type="PANTHER" id="PTHR12304">
    <property type="entry name" value="INOSINE-URIDINE PREFERRING NUCLEOSIDE HYDROLASE"/>
    <property type="match status" value="1"/>
</dbReference>
<dbReference type="Pfam" id="PF01156">
    <property type="entry name" value="IU_nuc_hydro"/>
    <property type="match status" value="1"/>
</dbReference>
<dbReference type="GO" id="GO:0008477">
    <property type="term" value="F:purine nucleosidase activity"/>
    <property type="evidence" value="ECO:0007669"/>
    <property type="project" value="TreeGrafter"/>
</dbReference>
<accession>A0A3L7AKW0</accession>
<evidence type="ECO:0000313" key="5">
    <source>
        <dbReference type="Proteomes" id="UP000269438"/>
    </source>
</evidence>
<proteinExistence type="predicted"/>
<dbReference type="RefSeq" id="WP_121689147.1">
    <property type="nucleotide sequence ID" value="NZ_RCUY01000013.1"/>
</dbReference>
<dbReference type="Proteomes" id="UP000269438">
    <property type="component" value="Unassembled WGS sequence"/>
</dbReference>
<dbReference type="InterPro" id="IPR036452">
    <property type="entry name" value="Ribo_hydro-like"/>
</dbReference>
<protein>
    <submittedName>
        <fullName evidence="4">Nucleoside hydrolase</fullName>
    </submittedName>
</protein>
<dbReference type="EMBL" id="RCUY01000013">
    <property type="protein sequence ID" value="RLP80208.1"/>
    <property type="molecule type" value="Genomic_DNA"/>
</dbReference>
<keyword evidence="1 4" id="KW-0378">Hydrolase</keyword>
<name>A0A3L7AKW0_9MICO</name>
<sequence>MTSLHHVILDTDIGSDVDDALALSQLLGTSNVTLLGVTTVYGDTLLRGRLARRLAGMAGRDIPVYSGLRETMSGREVWWPGHEGSLHPNLERESVHEGEAIRFLVDTVTARPGEIDVIAIGPLTNIAAAIQAHPDFASSVRHLWIMGGAFTSTEPEHNFRSDITATNIVFGAGIPTTVTGLEVTRKIEIRADQLEEIGRSGELGAALRADVQQWWDYWNETWNVPHDPVTVLTMTRPDLFGFSPQGRIEMIEGGEEDGRSLFHLDAAGTVRVATDVDGVAVGEEIVTAIGIAGAAKG</sequence>
<evidence type="ECO:0000259" key="3">
    <source>
        <dbReference type="Pfam" id="PF01156"/>
    </source>
</evidence>
<dbReference type="SUPFAM" id="SSF53590">
    <property type="entry name" value="Nucleoside hydrolase"/>
    <property type="match status" value="1"/>
</dbReference>
<dbReference type="GO" id="GO:0005829">
    <property type="term" value="C:cytosol"/>
    <property type="evidence" value="ECO:0007669"/>
    <property type="project" value="TreeGrafter"/>
</dbReference>
<keyword evidence="2" id="KW-0326">Glycosidase</keyword>
<keyword evidence="5" id="KW-1185">Reference proteome</keyword>
<comment type="caution">
    <text evidence="4">The sequence shown here is derived from an EMBL/GenBank/DDBJ whole genome shotgun (WGS) entry which is preliminary data.</text>
</comment>
<reference evidence="4 5" key="1">
    <citation type="submission" date="2018-10" db="EMBL/GenBank/DDBJ databases">
        <authorList>
            <person name="Li J."/>
        </authorList>
    </citation>
    <scope>NUCLEOTIDE SEQUENCE [LARGE SCALE GENOMIC DNA]</scope>
    <source>
        <strain evidence="4 5">JCM 11654</strain>
    </source>
</reference>
<dbReference type="PANTHER" id="PTHR12304:SF4">
    <property type="entry name" value="URIDINE NUCLEOSIDASE"/>
    <property type="match status" value="1"/>
</dbReference>
<organism evidence="4 5">
    <name type="scientific">Mycetocola lacteus</name>
    <dbReference type="NCBI Taxonomy" id="76637"/>
    <lineage>
        <taxon>Bacteria</taxon>
        <taxon>Bacillati</taxon>
        <taxon>Actinomycetota</taxon>
        <taxon>Actinomycetes</taxon>
        <taxon>Micrococcales</taxon>
        <taxon>Microbacteriaceae</taxon>
        <taxon>Mycetocola</taxon>
    </lineage>
</organism>
<dbReference type="AlphaFoldDB" id="A0A3L7AKW0"/>
<evidence type="ECO:0000256" key="1">
    <source>
        <dbReference type="ARBA" id="ARBA00022801"/>
    </source>
</evidence>
<evidence type="ECO:0000313" key="4">
    <source>
        <dbReference type="EMBL" id="RLP80208.1"/>
    </source>
</evidence>